<accession>A0A5C4T3G8</accession>
<evidence type="ECO:0000313" key="2">
    <source>
        <dbReference type="Proteomes" id="UP000307943"/>
    </source>
</evidence>
<proteinExistence type="predicted"/>
<dbReference type="EMBL" id="VDCQ01000040">
    <property type="protein sequence ID" value="TNJ63598.1"/>
    <property type="molecule type" value="Genomic_DNA"/>
</dbReference>
<evidence type="ECO:0000313" key="1">
    <source>
        <dbReference type="EMBL" id="TNJ63598.1"/>
    </source>
</evidence>
<reference evidence="1 2" key="1">
    <citation type="submission" date="2019-05" db="EMBL/GenBank/DDBJ databases">
        <title>We sequenced the genome of Paenibacillus hemerocallicola KCTC 33185 for further insight into its adaptation and study the phylogeny of Paenibacillus.</title>
        <authorList>
            <person name="Narsing Rao M.P."/>
        </authorList>
    </citation>
    <scope>NUCLEOTIDE SEQUENCE [LARGE SCALE GENOMIC DNA]</scope>
    <source>
        <strain evidence="1 2">KCTC 33185</strain>
    </source>
</reference>
<comment type="caution">
    <text evidence="1">The sequence shown here is derived from an EMBL/GenBank/DDBJ whole genome shotgun (WGS) entry which is preliminary data.</text>
</comment>
<dbReference type="AlphaFoldDB" id="A0A5C4T3G8"/>
<gene>
    <name evidence="1" type="ORF">FE784_24375</name>
</gene>
<organism evidence="1 2">
    <name type="scientific">Paenibacillus hemerocallicola</name>
    <dbReference type="NCBI Taxonomy" id="1172614"/>
    <lineage>
        <taxon>Bacteria</taxon>
        <taxon>Bacillati</taxon>
        <taxon>Bacillota</taxon>
        <taxon>Bacilli</taxon>
        <taxon>Bacillales</taxon>
        <taxon>Paenibacillaceae</taxon>
        <taxon>Paenibacillus</taxon>
    </lineage>
</organism>
<sequence>MLESIKKIINDYILELDKGIVIESEVMYGENKLEYALSTDEYMASVSILSDYTYDFYAVEIESERTFMVKTKQFVSFDELITELKKDISGFSD</sequence>
<protein>
    <recommendedName>
        <fullName evidence="3">DUF1797 family protein</fullName>
    </recommendedName>
</protein>
<keyword evidence="2" id="KW-1185">Reference proteome</keyword>
<name>A0A5C4T3G8_9BACL</name>
<dbReference type="Proteomes" id="UP000307943">
    <property type="component" value="Unassembled WGS sequence"/>
</dbReference>
<evidence type="ECO:0008006" key="3">
    <source>
        <dbReference type="Google" id="ProtNLM"/>
    </source>
</evidence>